<evidence type="ECO:0000256" key="15">
    <source>
        <dbReference type="ARBA" id="ARBA00048238"/>
    </source>
</evidence>
<keyword evidence="11 18" id="KW-0413">Isomerase</keyword>
<dbReference type="GO" id="GO:0005524">
    <property type="term" value="F:ATP binding"/>
    <property type="evidence" value="ECO:0007669"/>
    <property type="project" value="UniProtKB-UniRule"/>
</dbReference>
<evidence type="ECO:0000256" key="6">
    <source>
        <dbReference type="ARBA" id="ARBA00022741"/>
    </source>
</evidence>
<dbReference type="GO" id="GO:0046496">
    <property type="term" value="P:nicotinamide nucleotide metabolic process"/>
    <property type="evidence" value="ECO:0007669"/>
    <property type="project" value="UniProtKB-UniRule"/>
</dbReference>
<dbReference type="InterPro" id="IPR036652">
    <property type="entry name" value="YjeF_N_dom_sf"/>
</dbReference>
<evidence type="ECO:0000313" key="22">
    <source>
        <dbReference type="Proteomes" id="UP001216390"/>
    </source>
</evidence>
<evidence type="ECO:0000256" key="1">
    <source>
        <dbReference type="ARBA" id="ARBA00000013"/>
    </source>
</evidence>
<feature type="binding site" evidence="17">
    <location>
        <position position="405"/>
    </location>
    <ligand>
        <name>AMP</name>
        <dbReference type="ChEBI" id="CHEBI:456215"/>
    </ligand>
</feature>
<feature type="binding site" evidence="17">
    <location>
        <position position="279"/>
    </location>
    <ligand>
        <name>(6S)-NADPHX</name>
        <dbReference type="ChEBI" id="CHEBI:64076"/>
    </ligand>
</feature>
<dbReference type="InterPro" id="IPR000631">
    <property type="entry name" value="CARKD"/>
</dbReference>
<comment type="cofactor">
    <cofactor evidence="17">
        <name>Mg(2+)</name>
        <dbReference type="ChEBI" id="CHEBI:18420"/>
    </cofactor>
</comment>
<evidence type="ECO:0000259" key="20">
    <source>
        <dbReference type="PROSITE" id="PS51385"/>
    </source>
</evidence>
<comment type="function">
    <text evidence="17">Catalyzes the dehydration of the S-form of NAD(P)HX at the expense of ADP, which is converted to AMP. Together with NAD(P)HX epimerase, which catalyzes the epimerization of the S- and R-forms, the enzyme allows the repair of both epimers of NAD(P)HX, a damaged form of NAD(P)H that is a result of enzymatic or heat-dependent hydration.</text>
</comment>
<dbReference type="Proteomes" id="UP001216390">
    <property type="component" value="Chromosome"/>
</dbReference>
<keyword evidence="13" id="KW-0511">Multifunctional enzyme</keyword>
<dbReference type="RefSeq" id="WP_272736153.1">
    <property type="nucleotide sequence ID" value="NZ_CP116942.1"/>
</dbReference>
<evidence type="ECO:0000256" key="5">
    <source>
        <dbReference type="ARBA" id="ARBA00022723"/>
    </source>
</evidence>
<sequence>MIPVVTPEEMGAVDAAAPEPTEVLVGRAGAATARAALDLLGGAYGRRVVVVAGKGNNGADGRAAADRLRRRGVRLEVLDAADLPDHLPAADLLVDAAYGTGFRGDWTPPAAPEGAAVLAVDVPSGVDGLTGEAHGRPWAADRTVTFAALKPGLLLGDGPSLAGTVEVADIGLDVSGARAHVVEGADVARWLPDRPRDAHKWRAACWVVAGSPGMTGAAHLAAAGAQRAGAGYVRLSTPGLAEDPGAPTEVVGVELPAEGWADRVLDGVDRIVAVAVGPGLGTGDAAAAGVRALVGAADRPPVVVDGDGLTALADDVDGDLTTARARPGHGPATGPTVVLTPHDGEMARLGGEPGAPDRLAAVRDLAARRGAVVLSKGSPTVVADPDGRVVLVTAGDARLATAGTGDVLTGALAALLAQGLAPFEAAAAAAHLHGRAGALAWRRGLVAGDVAAHLPAALTELPED</sequence>
<evidence type="ECO:0000256" key="7">
    <source>
        <dbReference type="ARBA" id="ARBA00022840"/>
    </source>
</evidence>
<keyword evidence="9 18" id="KW-0630">Potassium</keyword>
<evidence type="ECO:0000256" key="18">
    <source>
        <dbReference type="PIRNR" id="PIRNR017184"/>
    </source>
</evidence>
<keyword evidence="6 17" id="KW-0547">Nucleotide-binding</keyword>
<dbReference type="NCBIfam" id="TIGR00196">
    <property type="entry name" value="yjeF_cterm"/>
    <property type="match status" value="1"/>
</dbReference>
<accession>A0AAE9Y5A0</accession>
<dbReference type="Pfam" id="PF03853">
    <property type="entry name" value="YjeF_N"/>
    <property type="match status" value="2"/>
</dbReference>
<feature type="binding site" evidence="17">
    <location>
        <begin position="376"/>
        <end position="380"/>
    </location>
    <ligand>
        <name>AMP</name>
        <dbReference type="ChEBI" id="CHEBI:456215"/>
    </ligand>
</feature>
<feature type="binding site" evidence="17">
    <location>
        <position position="217"/>
    </location>
    <ligand>
        <name>(6S)-NADPHX</name>
        <dbReference type="ChEBI" id="CHEBI:64076"/>
    </ligand>
</feature>
<keyword evidence="12 17" id="KW-0456">Lyase</keyword>
<dbReference type="GO" id="GO:0046872">
    <property type="term" value="F:metal ion binding"/>
    <property type="evidence" value="ECO:0007669"/>
    <property type="project" value="UniProtKB-UniRule"/>
</dbReference>
<comment type="catalytic activity">
    <reaction evidence="15 17 18">
        <text>(6S)-NADHX + ADP = AMP + phosphate + NADH + H(+)</text>
        <dbReference type="Rhea" id="RHEA:32223"/>
        <dbReference type="ChEBI" id="CHEBI:15378"/>
        <dbReference type="ChEBI" id="CHEBI:43474"/>
        <dbReference type="ChEBI" id="CHEBI:57945"/>
        <dbReference type="ChEBI" id="CHEBI:64074"/>
        <dbReference type="ChEBI" id="CHEBI:456215"/>
        <dbReference type="ChEBI" id="CHEBI:456216"/>
        <dbReference type="EC" id="4.2.1.136"/>
    </reaction>
</comment>
<dbReference type="AlphaFoldDB" id="A0AAE9Y5A0"/>
<feature type="domain" description="YjeF N-terminal" evidence="20">
    <location>
        <begin position="10"/>
        <end position="178"/>
    </location>
</feature>
<evidence type="ECO:0000256" key="3">
    <source>
        <dbReference type="ARBA" id="ARBA00006001"/>
    </source>
</evidence>
<evidence type="ECO:0000256" key="8">
    <source>
        <dbReference type="ARBA" id="ARBA00022857"/>
    </source>
</evidence>
<evidence type="ECO:0000256" key="10">
    <source>
        <dbReference type="ARBA" id="ARBA00023027"/>
    </source>
</evidence>
<keyword evidence="22" id="KW-1185">Reference proteome</keyword>
<evidence type="ECO:0000256" key="16">
    <source>
        <dbReference type="ARBA" id="ARBA00049209"/>
    </source>
</evidence>
<evidence type="ECO:0000256" key="11">
    <source>
        <dbReference type="ARBA" id="ARBA00023235"/>
    </source>
</evidence>
<dbReference type="InterPro" id="IPR004443">
    <property type="entry name" value="YjeF_N_dom"/>
</dbReference>
<dbReference type="PANTHER" id="PTHR12592:SF0">
    <property type="entry name" value="ATP-DEPENDENT (S)-NAD(P)H-HYDRATE DEHYDRATASE"/>
    <property type="match status" value="1"/>
</dbReference>
<evidence type="ECO:0000256" key="12">
    <source>
        <dbReference type="ARBA" id="ARBA00023239"/>
    </source>
</evidence>
<evidence type="ECO:0000259" key="19">
    <source>
        <dbReference type="PROSITE" id="PS51383"/>
    </source>
</evidence>
<dbReference type="PROSITE" id="PS51385">
    <property type="entry name" value="YJEF_N"/>
    <property type="match status" value="1"/>
</dbReference>
<dbReference type="EMBL" id="CP116942">
    <property type="protein sequence ID" value="WCO66630.1"/>
    <property type="molecule type" value="Genomic_DNA"/>
</dbReference>
<protein>
    <recommendedName>
        <fullName evidence="17">ADP-dependent (S)-NAD(P)H-hydrate dehydratase</fullName>
        <ecNumber evidence="17">4.2.1.136</ecNumber>
    </recommendedName>
    <alternativeName>
        <fullName evidence="17">ADP-dependent NAD(P)HX dehydratase</fullName>
    </alternativeName>
</protein>
<keyword evidence="7 17" id="KW-0067">ATP-binding</keyword>
<evidence type="ECO:0000313" key="21">
    <source>
        <dbReference type="EMBL" id="WCO66630.1"/>
    </source>
</evidence>
<dbReference type="Gene3D" id="3.40.50.10260">
    <property type="entry name" value="YjeF N-terminal domain"/>
    <property type="match status" value="2"/>
</dbReference>
<dbReference type="GO" id="GO:0052855">
    <property type="term" value="F:ADP-dependent NAD(P)H-hydrate dehydratase activity"/>
    <property type="evidence" value="ECO:0007669"/>
    <property type="project" value="UniProtKB-UniRule"/>
</dbReference>
<evidence type="ECO:0000256" key="14">
    <source>
        <dbReference type="ARBA" id="ARBA00025153"/>
    </source>
</evidence>
<dbReference type="InterPro" id="IPR017953">
    <property type="entry name" value="Carbohydrate_kinase_pred_CS"/>
</dbReference>
<reference evidence="21" key="1">
    <citation type="submission" date="2023-01" db="EMBL/GenBank/DDBJ databases">
        <title>The diversity of Class Acidimicrobiia in South China Sea sediment environments and the proposal of Iamia marina sp. nov., a novel species of the genus Iamia.</title>
        <authorList>
            <person name="He Y."/>
            <person name="Tian X."/>
        </authorList>
    </citation>
    <scope>NUCLEOTIDE SEQUENCE</scope>
    <source>
        <strain evidence="21">DSM 19957</strain>
    </source>
</reference>
<comment type="similarity">
    <text evidence="17">Belongs to the NnrD/CARKD family.</text>
</comment>
<gene>
    <name evidence="17" type="primary">nnrD</name>
    <name evidence="21" type="ORF">PO878_19210</name>
</gene>
<dbReference type="HAMAP" id="MF_01965">
    <property type="entry name" value="NADHX_dehydratase"/>
    <property type="match status" value="1"/>
</dbReference>
<evidence type="ECO:0000256" key="2">
    <source>
        <dbReference type="ARBA" id="ARBA00000909"/>
    </source>
</evidence>
<comment type="catalytic activity">
    <reaction evidence="16 17 18">
        <text>(6S)-NADPHX + ADP = AMP + phosphate + NADPH + H(+)</text>
        <dbReference type="Rhea" id="RHEA:32235"/>
        <dbReference type="ChEBI" id="CHEBI:15378"/>
        <dbReference type="ChEBI" id="CHEBI:43474"/>
        <dbReference type="ChEBI" id="CHEBI:57783"/>
        <dbReference type="ChEBI" id="CHEBI:64076"/>
        <dbReference type="ChEBI" id="CHEBI:456215"/>
        <dbReference type="ChEBI" id="CHEBI:456216"/>
        <dbReference type="EC" id="4.2.1.136"/>
    </reaction>
</comment>
<dbReference type="PROSITE" id="PS51383">
    <property type="entry name" value="YJEF_C_3"/>
    <property type="match status" value="1"/>
</dbReference>
<dbReference type="SUPFAM" id="SSF53613">
    <property type="entry name" value="Ribokinase-like"/>
    <property type="match status" value="1"/>
</dbReference>
<comment type="catalytic activity">
    <reaction evidence="1 18">
        <text>(6R)-NADHX = (6S)-NADHX</text>
        <dbReference type="Rhea" id="RHEA:32215"/>
        <dbReference type="ChEBI" id="CHEBI:64074"/>
        <dbReference type="ChEBI" id="CHEBI:64075"/>
        <dbReference type="EC" id="5.1.99.6"/>
    </reaction>
</comment>
<evidence type="ECO:0000256" key="13">
    <source>
        <dbReference type="ARBA" id="ARBA00023268"/>
    </source>
</evidence>
<keyword evidence="8 17" id="KW-0521">NADP</keyword>
<evidence type="ECO:0000256" key="17">
    <source>
        <dbReference type="HAMAP-Rule" id="MF_01965"/>
    </source>
</evidence>
<dbReference type="PANTHER" id="PTHR12592">
    <property type="entry name" value="ATP-DEPENDENT (S)-NAD(P)H-HYDRATE DEHYDRATASE FAMILY MEMBER"/>
    <property type="match status" value="1"/>
</dbReference>
<dbReference type="Gene3D" id="3.40.1190.20">
    <property type="match status" value="1"/>
</dbReference>
<dbReference type="PIRSF" id="PIRSF017184">
    <property type="entry name" value="Nnr"/>
    <property type="match status" value="1"/>
</dbReference>
<comment type="catalytic activity">
    <reaction evidence="2 18">
        <text>(6R)-NADPHX = (6S)-NADPHX</text>
        <dbReference type="Rhea" id="RHEA:32227"/>
        <dbReference type="ChEBI" id="CHEBI:64076"/>
        <dbReference type="ChEBI" id="CHEBI:64077"/>
        <dbReference type="EC" id="5.1.99.6"/>
    </reaction>
</comment>
<keyword evidence="10 17" id="KW-0520">NAD</keyword>
<comment type="subunit">
    <text evidence="17">Homotetramer.</text>
</comment>
<feature type="domain" description="YjeF C-terminal" evidence="19">
    <location>
        <begin position="183"/>
        <end position="461"/>
    </location>
</feature>
<evidence type="ECO:0000256" key="4">
    <source>
        <dbReference type="ARBA" id="ARBA00009524"/>
    </source>
</evidence>
<comment type="cofactor">
    <cofactor evidence="18">
        <name>K(+)</name>
        <dbReference type="ChEBI" id="CHEBI:29103"/>
    </cofactor>
    <text evidence="18">Binds 1 potassium ion per subunit.</text>
</comment>
<dbReference type="CDD" id="cd01171">
    <property type="entry name" value="YXKO-related"/>
    <property type="match status" value="1"/>
</dbReference>
<dbReference type="Pfam" id="PF01256">
    <property type="entry name" value="Carb_kinase"/>
    <property type="match status" value="1"/>
</dbReference>
<evidence type="ECO:0000256" key="9">
    <source>
        <dbReference type="ARBA" id="ARBA00022958"/>
    </source>
</evidence>
<feature type="binding site" evidence="17">
    <location>
        <position position="406"/>
    </location>
    <ligand>
        <name>(6S)-NADPHX</name>
        <dbReference type="ChEBI" id="CHEBI:64076"/>
    </ligand>
</feature>
<comment type="similarity">
    <text evidence="3 18">In the N-terminal section; belongs to the NnrE/AIBP family.</text>
</comment>
<dbReference type="InterPro" id="IPR030677">
    <property type="entry name" value="Nnr"/>
</dbReference>
<keyword evidence="5 18" id="KW-0479">Metal-binding</keyword>
<dbReference type="InterPro" id="IPR029056">
    <property type="entry name" value="Ribokinase-like"/>
</dbReference>
<dbReference type="SUPFAM" id="SSF64153">
    <property type="entry name" value="YjeF N-terminal domain-like"/>
    <property type="match status" value="1"/>
</dbReference>
<comment type="similarity">
    <text evidence="4 18">In the C-terminal section; belongs to the NnrD/CARKD family.</text>
</comment>
<organism evidence="21 22">
    <name type="scientific">Iamia majanohamensis</name>
    <dbReference type="NCBI Taxonomy" id="467976"/>
    <lineage>
        <taxon>Bacteria</taxon>
        <taxon>Bacillati</taxon>
        <taxon>Actinomycetota</taxon>
        <taxon>Acidimicrobiia</taxon>
        <taxon>Acidimicrobiales</taxon>
        <taxon>Iamiaceae</taxon>
        <taxon>Iamia</taxon>
    </lineage>
</organism>
<dbReference type="GO" id="GO:0052856">
    <property type="term" value="F:NAD(P)HX epimerase activity"/>
    <property type="evidence" value="ECO:0007669"/>
    <property type="project" value="UniProtKB-EC"/>
</dbReference>
<dbReference type="GO" id="GO:0110051">
    <property type="term" value="P:metabolite repair"/>
    <property type="evidence" value="ECO:0007669"/>
    <property type="project" value="TreeGrafter"/>
</dbReference>
<comment type="function">
    <text evidence="14 18">Bifunctional enzyme that catalyzes the epimerization of the S- and R-forms of NAD(P)HX and the dehydration of the S-form of NAD(P)HX at the expense of ADP, which is converted to AMP. This allows the repair of both epimers of NAD(P)HX, a damaged form of NAD(P)H that is a result of enzymatic or heat-dependent hydration.</text>
</comment>
<proteinExistence type="inferred from homology"/>
<name>A0AAE9Y5A0_9ACTN</name>
<dbReference type="KEGG" id="ima:PO878_19210"/>
<dbReference type="EC" id="4.2.1.136" evidence="17"/>
<dbReference type="PROSITE" id="PS01050">
    <property type="entry name" value="YJEF_C_2"/>
    <property type="match status" value="1"/>
</dbReference>
<feature type="binding site" evidence="17">
    <location>
        <position position="342"/>
    </location>
    <ligand>
        <name>(6S)-NADPHX</name>
        <dbReference type="ChEBI" id="CHEBI:64076"/>
    </ligand>
</feature>